<gene>
    <name evidence="1" type="ORF">EGYM00163_LOCUS35179</name>
</gene>
<proteinExistence type="predicted"/>
<organism evidence="1">
    <name type="scientific">Eutreptiella gymnastica</name>
    <dbReference type="NCBI Taxonomy" id="73025"/>
    <lineage>
        <taxon>Eukaryota</taxon>
        <taxon>Discoba</taxon>
        <taxon>Euglenozoa</taxon>
        <taxon>Euglenida</taxon>
        <taxon>Spirocuta</taxon>
        <taxon>Euglenophyceae</taxon>
        <taxon>Eutreptiales</taxon>
        <taxon>Eutreptiaceae</taxon>
        <taxon>Eutreptiella</taxon>
    </lineage>
</organism>
<reference evidence="1" key="1">
    <citation type="submission" date="2021-01" db="EMBL/GenBank/DDBJ databases">
        <authorList>
            <person name="Corre E."/>
            <person name="Pelletier E."/>
            <person name="Niang G."/>
            <person name="Scheremetjew M."/>
            <person name="Finn R."/>
            <person name="Kale V."/>
            <person name="Holt S."/>
            <person name="Cochrane G."/>
            <person name="Meng A."/>
            <person name="Brown T."/>
            <person name="Cohen L."/>
        </authorList>
    </citation>
    <scope>NUCLEOTIDE SEQUENCE</scope>
    <source>
        <strain evidence="1">CCMP1594</strain>
    </source>
</reference>
<accession>A0A7S4G3M2</accession>
<dbReference type="AlphaFoldDB" id="A0A7S4G3M2"/>
<sequence length="119" mass="13241">MGNQIMAEKWDDDLPKVVQPNEVQCSDKAISCSEVQSPRVSTSMPWSKPLCSPFRSALLLPKNLCSHWAPRLSLTLHFAAAYKPASVSIGLHGLCPKYCQPSFNRHQPCFNTVLNQDEA</sequence>
<evidence type="ECO:0000313" key="1">
    <source>
        <dbReference type="EMBL" id="CAE0823975.1"/>
    </source>
</evidence>
<name>A0A7S4G3M2_9EUGL</name>
<protein>
    <submittedName>
        <fullName evidence="1">Uncharacterized protein</fullName>
    </submittedName>
</protein>
<dbReference type="EMBL" id="HBJA01102143">
    <property type="protein sequence ID" value="CAE0823975.1"/>
    <property type="molecule type" value="Transcribed_RNA"/>
</dbReference>